<dbReference type="InterPro" id="IPR018391">
    <property type="entry name" value="PQQ_b-propeller_rpt"/>
</dbReference>
<dbReference type="AlphaFoldDB" id="A0A5K7SDL2"/>
<proteinExistence type="predicted"/>
<dbReference type="SUPFAM" id="SSF50998">
    <property type="entry name" value="Quinoprotein alcohol dehydrogenase-like"/>
    <property type="match status" value="1"/>
</dbReference>
<organism evidence="2 3">
    <name type="scientific">Aquipluma nitroreducens</name>
    <dbReference type="NCBI Taxonomy" id="2010828"/>
    <lineage>
        <taxon>Bacteria</taxon>
        <taxon>Pseudomonadati</taxon>
        <taxon>Bacteroidota</taxon>
        <taxon>Bacteroidia</taxon>
        <taxon>Marinilabiliales</taxon>
        <taxon>Prolixibacteraceae</taxon>
        <taxon>Aquipluma</taxon>
    </lineage>
</organism>
<sequence>MRIFTILLLTIIFSGDLFSQDVVEWRGLNRSGIYPDQNLLKSWPESGPKLLLELDKIGNGYSSPVVYKNTIFVTGRKDTLDVISAYETNGQKKWETPYGRAWARTFPETRCTPTIENNRIYMVSGMGQVVSVDALSGKLLWTVDAQTIFKGEPHRWGISESVAISDKAVFYVTGGEETSVIALNKVDGKLLWKTKSLGGVRAYASSVIIEKAGLKLLLAQTANDLMAINIENGEIVWSFNLVKYHPGETGKGANTNTPLYFDNQIFLTSGYDHPAIMLTLADDGRSVSVKWTNPDFDNHIGGVVKVGNYIFGSNWITNTTGNWICADWNTGKTLYETKWFNKGPIISADGFLYCYEEKSGNLALVRPNPEKFDVISSFKITKGEGPHWAHPAIFDGKLFVRHGESLMVYDLKNKD</sequence>
<name>A0A5K7SDL2_9BACT</name>
<evidence type="ECO:0000259" key="1">
    <source>
        <dbReference type="Pfam" id="PF13360"/>
    </source>
</evidence>
<dbReference type="EMBL" id="AP018694">
    <property type="protein sequence ID" value="BBE19691.1"/>
    <property type="molecule type" value="Genomic_DNA"/>
</dbReference>
<accession>A0A5K7SDL2</accession>
<dbReference type="Proteomes" id="UP001193389">
    <property type="component" value="Chromosome"/>
</dbReference>
<reference evidence="2" key="1">
    <citation type="journal article" date="2020" name="Int. J. Syst. Evol. Microbiol.">
        <title>Aquipluma nitroreducens gen. nov. sp. nov., a novel facultatively anaerobic bacterium isolated from a freshwater lake.</title>
        <authorList>
            <person name="Watanabe M."/>
            <person name="Kojima H."/>
            <person name="Fukui M."/>
        </authorList>
    </citation>
    <scope>NUCLEOTIDE SEQUENCE</scope>
    <source>
        <strain evidence="2">MeG22</strain>
    </source>
</reference>
<evidence type="ECO:0000313" key="3">
    <source>
        <dbReference type="Proteomes" id="UP001193389"/>
    </source>
</evidence>
<dbReference type="Gene3D" id="2.130.10.10">
    <property type="entry name" value="YVTN repeat-like/Quinoprotein amine dehydrogenase"/>
    <property type="match status" value="1"/>
</dbReference>
<dbReference type="InterPro" id="IPR015943">
    <property type="entry name" value="WD40/YVTN_repeat-like_dom_sf"/>
</dbReference>
<evidence type="ECO:0000313" key="2">
    <source>
        <dbReference type="EMBL" id="BBE19691.1"/>
    </source>
</evidence>
<dbReference type="PANTHER" id="PTHR34512:SF30">
    <property type="entry name" value="OUTER MEMBRANE PROTEIN ASSEMBLY FACTOR BAMB"/>
    <property type="match status" value="1"/>
</dbReference>
<keyword evidence="3" id="KW-1185">Reference proteome</keyword>
<dbReference type="Pfam" id="PF13360">
    <property type="entry name" value="PQQ_2"/>
    <property type="match status" value="1"/>
</dbReference>
<protein>
    <submittedName>
        <fullName evidence="2">Polyvinylalcohol dehydrogenase</fullName>
    </submittedName>
</protein>
<dbReference type="SMART" id="SM00564">
    <property type="entry name" value="PQQ"/>
    <property type="match status" value="4"/>
</dbReference>
<feature type="domain" description="Pyrrolo-quinoline quinone repeat" evidence="1">
    <location>
        <begin position="82"/>
        <end position="333"/>
    </location>
</feature>
<dbReference type="InterPro" id="IPR002372">
    <property type="entry name" value="PQQ_rpt_dom"/>
</dbReference>
<dbReference type="InterPro" id="IPR011047">
    <property type="entry name" value="Quinoprotein_ADH-like_sf"/>
</dbReference>
<dbReference type="KEGG" id="anf:AQPE_3879"/>
<gene>
    <name evidence="2" type="ORF">AQPE_3879</name>
</gene>
<dbReference type="PANTHER" id="PTHR34512">
    <property type="entry name" value="CELL SURFACE PROTEIN"/>
    <property type="match status" value="1"/>
</dbReference>